<keyword evidence="3" id="KW-0539">Nucleus</keyword>
<reference evidence="6" key="1">
    <citation type="submission" date="2020-11" db="EMBL/GenBank/DDBJ databases">
        <title>Chlorella ohadii genome sequencing and assembly.</title>
        <authorList>
            <person name="Murik O."/>
            <person name="Treves H."/>
            <person name="Kedem I."/>
            <person name="Shotland Y."/>
            <person name="Kaplan A."/>
        </authorList>
    </citation>
    <scope>NUCLEOTIDE SEQUENCE</scope>
    <source>
        <strain evidence="6">1</strain>
    </source>
</reference>
<name>A0AAD5DWS0_9CHLO</name>
<dbReference type="GO" id="GO:0003700">
    <property type="term" value="F:DNA-binding transcription factor activity"/>
    <property type="evidence" value="ECO:0007669"/>
    <property type="project" value="InterPro"/>
</dbReference>
<dbReference type="GO" id="GO:0003677">
    <property type="term" value="F:DNA binding"/>
    <property type="evidence" value="ECO:0007669"/>
    <property type="project" value="InterPro"/>
</dbReference>
<evidence type="ECO:0000256" key="1">
    <source>
        <dbReference type="ARBA" id="ARBA00023015"/>
    </source>
</evidence>
<dbReference type="EMBL" id="JADXDR010000060">
    <property type="protein sequence ID" value="KAI7841739.1"/>
    <property type="molecule type" value="Genomic_DNA"/>
</dbReference>
<evidence type="ECO:0000313" key="7">
    <source>
        <dbReference type="Proteomes" id="UP001205105"/>
    </source>
</evidence>
<dbReference type="NCBIfam" id="TIGR01557">
    <property type="entry name" value="myb_SHAQKYF"/>
    <property type="match status" value="1"/>
</dbReference>
<dbReference type="InterPro" id="IPR009057">
    <property type="entry name" value="Homeodomain-like_sf"/>
</dbReference>
<evidence type="ECO:0000256" key="4">
    <source>
        <dbReference type="SAM" id="MobiDB-lite"/>
    </source>
</evidence>
<dbReference type="Gene3D" id="1.10.10.60">
    <property type="entry name" value="Homeodomain-like"/>
    <property type="match status" value="1"/>
</dbReference>
<evidence type="ECO:0000259" key="5">
    <source>
        <dbReference type="Pfam" id="PF14379"/>
    </source>
</evidence>
<keyword evidence="1" id="KW-0805">Transcription regulation</keyword>
<feature type="region of interest" description="Disordered" evidence="4">
    <location>
        <begin position="1"/>
        <end position="25"/>
    </location>
</feature>
<feature type="compositionally biased region" description="Low complexity" evidence="4">
    <location>
        <begin position="399"/>
        <end position="448"/>
    </location>
</feature>
<gene>
    <name evidence="6" type="ORF">COHA_004605</name>
</gene>
<keyword evidence="2" id="KW-0804">Transcription</keyword>
<dbReference type="AlphaFoldDB" id="A0AAD5DWS0"/>
<feature type="region of interest" description="Disordered" evidence="4">
    <location>
        <begin position="384"/>
        <end position="484"/>
    </location>
</feature>
<feature type="compositionally biased region" description="Gly residues" evidence="4">
    <location>
        <begin position="101"/>
        <end position="110"/>
    </location>
</feature>
<keyword evidence="7" id="KW-1185">Reference proteome</keyword>
<feature type="compositionally biased region" description="Polar residues" evidence="4">
    <location>
        <begin position="284"/>
        <end position="295"/>
    </location>
</feature>
<protein>
    <recommendedName>
        <fullName evidence="5">MYB-CC type transcription factor LHEQLE-containing domain-containing protein</fullName>
    </recommendedName>
</protein>
<evidence type="ECO:0000256" key="2">
    <source>
        <dbReference type="ARBA" id="ARBA00023163"/>
    </source>
</evidence>
<dbReference type="Pfam" id="PF14379">
    <property type="entry name" value="Myb_CC_LHEQLE"/>
    <property type="match status" value="1"/>
</dbReference>
<organism evidence="6 7">
    <name type="scientific">Chlorella ohadii</name>
    <dbReference type="NCBI Taxonomy" id="2649997"/>
    <lineage>
        <taxon>Eukaryota</taxon>
        <taxon>Viridiplantae</taxon>
        <taxon>Chlorophyta</taxon>
        <taxon>core chlorophytes</taxon>
        <taxon>Trebouxiophyceae</taxon>
        <taxon>Chlorellales</taxon>
        <taxon>Chlorellaceae</taxon>
        <taxon>Chlorella clade</taxon>
        <taxon>Chlorella</taxon>
    </lineage>
</organism>
<comment type="caution">
    <text evidence="6">The sequence shown here is derived from an EMBL/GenBank/DDBJ whole genome shotgun (WGS) entry which is preliminary data.</text>
</comment>
<feature type="region of interest" description="Disordered" evidence="4">
    <location>
        <begin position="222"/>
        <end position="317"/>
    </location>
</feature>
<dbReference type="PANTHER" id="PTHR31499:SF79">
    <property type="entry name" value="HTH MYB-TYPE DOMAIN-CONTAINING PROTEIN"/>
    <property type="match status" value="1"/>
</dbReference>
<dbReference type="Proteomes" id="UP001205105">
    <property type="component" value="Unassembled WGS sequence"/>
</dbReference>
<sequence>MDHQGEPGAAEHQPDPLLQFWPEQPQLELQTLAEVMNGPGGALDWLGPELGGPQGDSGLPPAAAPPPAGPLPHGGGGSSNQLQALLHPQQMPGMQPMPMGLPGGPDAFGGGGMAGGGGLFAAGGAHGGSDPNLHLHLHQHLGPAALPGGDPALAGLHAGGLAFPPDLSGHPQQHHYQQPPLMQQFAHPLAQYAMPNPAAQAQKARLRWTPELHGRFVNAVNQLGGPDRATPKGILKLMGVDGCPTTRPGAEDGRRGRKKLPRNKSQSTLDEEEGDDEEGEGSQPAKSEQRQQQQGMRAGSVQPAESGGGGGDDDGDRRRRLEEALLLQMDMQKKLHEQLEAQRQLQLSLEAHSRYITSLLEGSDLKNRLSSGAGGSAATSSAAAALEAAKSDPAEGGKAEQQQQQQQAAPGAQQQQEQQTGGGSPHQQQGKQQHGKQAPQAESGAAGAATGGTGSLTAFQLPGTTVGSVHAPSVQPLSPGSLIEGGAAEGAIAAAWDAVAAAGSVPTKLEAAAGGVAAVEVQVLAAPAADLQAAIEAEAAAKRQRTG</sequence>
<dbReference type="SUPFAM" id="SSF46689">
    <property type="entry name" value="Homeodomain-like"/>
    <property type="match status" value="1"/>
</dbReference>
<evidence type="ECO:0000313" key="6">
    <source>
        <dbReference type="EMBL" id="KAI7841739.1"/>
    </source>
</evidence>
<feature type="region of interest" description="Disordered" evidence="4">
    <location>
        <begin position="38"/>
        <end position="110"/>
    </location>
</feature>
<feature type="compositionally biased region" description="Low complexity" evidence="4">
    <location>
        <begin position="88"/>
        <end position="100"/>
    </location>
</feature>
<feature type="domain" description="MYB-CC type transcription factor LHEQLE-containing" evidence="5">
    <location>
        <begin position="321"/>
        <end position="361"/>
    </location>
</feature>
<proteinExistence type="predicted"/>
<evidence type="ECO:0000256" key="3">
    <source>
        <dbReference type="ARBA" id="ARBA00023242"/>
    </source>
</evidence>
<accession>A0AAD5DWS0</accession>
<dbReference type="InterPro" id="IPR006447">
    <property type="entry name" value="Myb_dom_plants"/>
</dbReference>
<dbReference type="InterPro" id="IPR046955">
    <property type="entry name" value="PHR1-like"/>
</dbReference>
<dbReference type="InterPro" id="IPR025756">
    <property type="entry name" value="Myb_CC_LHEQLE"/>
</dbReference>
<feature type="compositionally biased region" description="Acidic residues" evidence="4">
    <location>
        <begin position="269"/>
        <end position="280"/>
    </location>
</feature>
<dbReference type="PANTHER" id="PTHR31499">
    <property type="entry name" value="MYB FAMILY TRANSCRIPTION FACTOR PHL11"/>
    <property type="match status" value="1"/>
</dbReference>
<feature type="compositionally biased region" description="Basic and acidic residues" evidence="4">
    <location>
        <begin position="389"/>
        <end position="398"/>
    </location>
</feature>